<dbReference type="Proteomes" id="UP000077628">
    <property type="component" value="Unassembled WGS sequence"/>
</dbReference>
<reference evidence="2" key="1">
    <citation type="submission" date="2016-03" db="EMBL/GenBank/DDBJ databases">
        <authorList>
            <person name="Heylen K."/>
            <person name="De Vos P."/>
            <person name="Vekeman B."/>
        </authorList>
    </citation>
    <scope>NUCLEOTIDE SEQUENCE [LARGE SCALE GENOMIC DNA]</scope>
    <source>
        <strain evidence="2">R-45383</strain>
    </source>
</reference>
<keyword evidence="2" id="KW-1185">Reference proteome</keyword>
<name>A0A177P8E9_9GAMM</name>
<dbReference type="AlphaFoldDB" id="A0A177P8E9"/>
<protein>
    <submittedName>
        <fullName evidence="1">Uncharacterized protein</fullName>
    </submittedName>
</protein>
<proteinExistence type="predicted"/>
<accession>A0A177P8E9</accession>
<gene>
    <name evidence="1" type="ORF">A1355_19545</name>
</gene>
<sequence>MSKSETQWNNFNVAFNNYLAYIERKHNRFELTIIDLLYVGNFKGGNASIVSTESDVNRALSSYSVALVEINSQIDGKSLNEMSQAQKNCVKSIAQQFIEMPLNPVTGIKGFKSSYASAILCAHFSNLLPVIDRNVLSGFGIKHQTKQGQVVDIDKYYPRLIDCFWRRMSKSESLTLREIDRDMFVKGANLR</sequence>
<dbReference type="EMBL" id="LUUK01000036">
    <property type="protein sequence ID" value="OAI25703.1"/>
    <property type="molecule type" value="Genomic_DNA"/>
</dbReference>
<comment type="caution">
    <text evidence="1">The sequence shown here is derived from an EMBL/GenBank/DDBJ whole genome shotgun (WGS) entry which is preliminary data.</text>
</comment>
<evidence type="ECO:0000313" key="1">
    <source>
        <dbReference type="EMBL" id="OAI25703.1"/>
    </source>
</evidence>
<evidence type="ECO:0000313" key="2">
    <source>
        <dbReference type="Proteomes" id="UP000077628"/>
    </source>
</evidence>
<organism evidence="1 2">
    <name type="scientific">Methylomonas koyamae</name>
    <dbReference type="NCBI Taxonomy" id="702114"/>
    <lineage>
        <taxon>Bacteria</taxon>
        <taxon>Pseudomonadati</taxon>
        <taxon>Pseudomonadota</taxon>
        <taxon>Gammaproteobacteria</taxon>
        <taxon>Methylococcales</taxon>
        <taxon>Methylococcaceae</taxon>
        <taxon>Methylomonas</taxon>
    </lineage>
</organism>